<name>A0A914YM32_9BILA</name>
<dbReference type="AlphaFoldDB" id="A0A914YM32"/>
<evidence type="ECO:0000313" key="2">
    <source>
        <dbReference type="Proteomes" id="UP000887577"/>
    </source>
</evidence>
<accession>A0A914YM32</accession>
<evidence type="ECO:0000256" key="1">
    <source>
        <dbReference type="SAM" id="MobiDB-lite"/>
    </source>
</evidence>
<organism evidence="2 3">
    <name type="scientific">Panagrolaimus superbus</name>
    <dbReference type="NCBI Taxonomy" id="310955"/>
    <lineage>
        <taxon>Eukaryota</taxon>
        <taxon>Metazoa</taxon>
        <taxon>Ecdysozoa</taxon>
        <taxon>Nematoda</taxon>
        <taxon>Chromadorea</taxon>
        <taxon>Rhabditida</taxon>
        <taxon>Tylenchina</taxon>
        <taxon>Panagrolaimomorpha</taxon>
        <taxon>Panagrolaimoidea</taxon>
        <taxon>Panagrolaimidae</taxon>
        <taxon>Panagrolaimus</taxon>
    </lineage>
</organism>
<evidence type="ECO:0000313" key="3">
    <source>
        <dbReference type="WBParaSite" id="PSU_v2.g21394.t1"/>
    </source>
</evidence>
<sequence length="163" mass="16756">MHALAEHGRAAGDAGCDEFGHGDGQIARKGCMDDETGAGGGGHFGGGVRRTPDLPDQRVPTACTVRSAPLEIEIQARAIRFTVPRPASTSRGTEAPEYGVAGIGKQQLVARQHPAVGREEAVRAAGRHVGTVTAEPRHVLQLDGAGAAVLLAQCPATEQIAVA</sequence>
<keyword evidence="2" id="KW-1185">Reference proteome</keyword>
<protein>
    <submittedName>
        <fullName evidence="3">Uncharacterized protein</fullName>
    </submittedName>
</protein>
<feature type="compositionally biased region" description="Gly residues" evidence="1">
    <location>
        <begin position="37"/>
        <end position="48"/>
    </location>
</feature>
<dbReference type="Proteomes" id="UP000887577">
    <property type="component" value="Unplaced"/>
</dbReference>
<proteinExistence type="predicted"/>
<dbReference type="WBParaSite" id="PSU_v2.g21394.t1">
    <property type="protein sequence ID" value="PSU_v2.g21394.t1"/>
    <property type="gene ID" value="PSU_v2.g21394"/>
</dbReference>
<feature type="region of interest" description="Disordered" evidence="1">
    <location>
        <begin position="30"/>
        <end position="59"/>
    </location>
</feature>
<reference evidence="3" key="1">
    <citation type="submission" date="2022-11" db="UniProtKB">
        <authorList>
            <consortium name="WormBaseParasite"/>
        </authorList>
    </citation>
    <scope>IDENTIFICATION</scope>
</reference>